<reference evidence="1 2" key="1">
    <citation type="journal article" date="2015" name="Nature">
        <title>rRNA introns, odd ribosomes, and small enigmatic genomes across a large radiation of phyla.</title>
        <authorList>
            <person name="Brown C.T."/>
            <person name="Hug L.A."/>
            <person name="Thomas B.C."/>
            <person name="Sharon I."/>
            <person name="Castelle C.J."/>
            <person name="Singh A."/>
            <person name="Wilkins M.J."/>
            <person name="Williams K.H."/>
            <person name="Banfield J.F."/>
        </authorList>
    </citation>
    <scope>NUCLEOTIDE SEQUENCE [LARGE SCALE GENOMIC DNA]</scope>
</reference>
<dbReference type="EMBL" id="LCQD01000026">
    <property type="protein sequence ID" value="KKW11098.1"/>
    <property type="molecule type" value="Genomic_DNA"/>
</dbReference>
<accession>A0A0G1VXC0</accession>
<evidence type="ECO:0000313" key="1">
    <source>
        <dbReference type="EMBL" id="KKW11098.1"/>
    </source>
</evidence>
<organism evidence="1 2">
    <name type="scientific">Candidatus Gottesmanbacteria bacterium GW2011_GWB1_49_7</name>
    <dbReference type="NCBI Taxonomy" id="1618448"/>
    <lineage>
        <taxon>Bacteria</taxon>
        <taxon>Candidatus Gottesmaniibacteriota</taxon>
    </lineage>
</organism>
<proteinExistence type="predicted"/>
<name>A0A0G1VXC0_9BACT</name>
<evidence type="ECO:0000313" key="2">
    <source>
        <dbReference type="Proteomes" id="UP000034588"/>
    </source>
</evidence>
<gene>
    <name evidence="1" type="ORF">UY48_C0026G0005</name>
</gene>
<protein>
    <recommendedName>
        <fullName evidence="3">HNH endonuclease</fullName>
    </recommendedName>
</protein>
<dbReference type="AlphaFoldDB" id="A0A0G1VXC0"/>
<evidence type="ECO:0008006" key="3">
    <source>
        <dbReference type="Google" id="ProtNLM"/>
    </source>
</evidence>
<dbReference type="Proteomes" id="UP000034588">
    <property type="component" value="Unassembled WGS sequence"/>
</dbReference>
<comment type="caution">
    <text evidence="1">The sequence shown here is derived from an EMBL/GenBank/DDBJ whole genome shotgun (WGS) entry which is preliminary data.</text>
</comment>
<sequence>MKKEVTICDKCKREVPEGEKYTQRPKDLHSSRVSDIEDICRDCAIQKINKNFWRNEVAL</sequence>